<feature type="region of interest" description="Disordered" evidence="1">
    <location>
        <begin position="1"/>
        <end position="27"/>
    </location>
</feature>
<evidence type="ECO:0000313" key="3">
    <source>
        <dbReference type="Proteomes" id="UP001159405"/>
    </source>
</evidence>
<comment type="caution">
    <text evidence="2">The sequence shown here is derived from an EMBL/GenBank/DDBJ whole genome shotgun (WGS) entry which is preliminary data.</text>
</comment>
<keyword evidence="3" id="KW-1185">Reference proteome</keyword>
<accession>A0ABN8N5G9</accession>
<feature type="compositionally biased region" description="Polar residues" evidence="1">
    <location>
        <begin position="312"/>
        <end position="331"/>
    </location>
</feature>
<organism evidence="2 3">
    <name type="scientific">Porites lobata</name>
    <dbReference type="NCBI Taxonomy" id="104759"/>
    <lineage>
        <taxon>Eukaryota</taxon>
        <taxon>Metazoa</taxon>
        <taxon>Cnidaria</taxon>
        <taxon>Anthozoa</taxon>
        <taxon>Hexacorallia</taxon>
        <taxon>Scleractinia</taxon>
        <taxon>Fungiina</taxon>
        <taxon>Poritidae</taxon>
        <taxon>Porites</taxon>
    </lineage>
</organism>
<dbReference type="EMBL" id="CALNXK010000008">
    <property type="protein sequence ID" value="CAH3040827.1"/>
    <property type="molecule type" value="Genomic_DNA"/>
</dbReference>
<feature type="region of interest" description="Disordered" evidence="1">
    <location>
        <begin position="45"/>
        <end position="96"/>
    </location>
</feature>
<feature type="non-terminal residue" evidence="2">
    <location>
        <position position="383"/>
    </location>
</feature>
<feature type="region of interest" description="Disordered" evidence="1">
    <location>
        <begin position="306"/>
        <end position="333"/>
    </location>
</feature>
<name>A0ABN8N5G9_9CNID</name>
<proteinExistence type="predicted"/>
<sequence length="383" mass="42822">DEGELLKDSGEDKNMAAEPGTSGTNVSLSAADFKSLSLAILNVSKRLDKLEEKPSTTGKGPGKRLSQEHQNAVPAKKPAKECSSSSSEQNTSDNEDVQTLMAKVAGDVDDLGNGDEDETLTELQKEYESEDSIGKNIQNPQFAKLLGKMFRNRLPDKVLKEKLERQARPENCETVKPTRVNPGIWRKLREHTQKRDLQLYKMQQALVKGIIPVARLTDLTMSEKHGLDKEGMQLIKQFGLDALSLLTHVNYELNMQRKQLMKPDIGKDYAALCSPHVPFTDLLFGDDLQKQLKDIGDVDKIGAKVQNHRGSQRNPSARQHTAMENSSLRSLQDQRKMAYPETGHAYGPIVCTESSDFTVLVLGRNEYPTWKVCLSHLFCFKTN</sequence>
<protein>
    <submittedName>
        <fullName evidence="2">Uncharacterized protein</fullName>
    </submittedName>
</protein>
<evidence type="ECO:0000313" key="2">
    <source>
        <dbReference type="EMBL" id="CAH3040827.1"/>
    </source>
</evidence>
<evidence type="ECO:0000256" key="1">
    <source>
        <dbReference type="SAM" id="MobiDB-lite"/>
    </source>
</evidence>
<feature type="non-terminal residue" evidence="2">
    <location>
        <position position="1"/>
    </location>
</feature>
<feature type="compositionally biased region" description="Basic and acidic residues" evidence="1">
    <location>
        <begin position="1"/>
        <end position="15"/>
    </location>
</feature>
<dbReference type="Proteomes" id="UP001159405">
    <property type="component" value="Unassembled WGS sequence"/>
</dbReference>
<dbReference type="PANTHER" id="PTHR34239:SF2">
    <property type="entry name" value="TRANSPOSABLE ELEMENT P TRANSPOSASE_THAP9 CONSERVED DOMAIN-CONTAINING PROTEIN"/>
    <property type="match status" value="1"/>
</dbReference>
<gene>
    <name evidence="2" type="ORF">PLOB_00045476</name>
</gene>
<reference evidence="2 3" key="1">
    <citation type="submission" date="2022-05" db="EMBL/GenBank/DDBJ databases">
        <authorList>
            <consortium name="Genoscope - CEA"/>
            <person name="William W."/>
        </authorList>
    </citation>
    <scope>NUCLEOTIDE SEQUENCE [LARGE SCALE GENOMIC DNA]</scope>
</reference>
<dbReference type="PANTHER" id="PTHR34239">
    <property type="entry name" value="APPLE DOMAIN-CONTAINING PROTEIN"/>
    <property type="match status" value="1"/>
</dbReference>
<feature type="compositionally biased region" description="Basic and acidic residues" evidence="1">
    <location>
        <begin position="45"/>
        <end position="54"/>
    </location>
</feature>